<protein>
    <submittedName>
        <fullName evidence="2">Alpha-N-acetylglucosaminidase</fullName>
    </submittedName>
</protein>
<feature type="domain" description="Alpha-N-acetylglucosaminidase tim-barrel" evidence="1">
    <location>
        <begin position="8"/>
        <end position="39"/>
    </location>
</feature>
<accession>A0A438IUF7</accession>
<name>A0A438IUF7_VITVI</name>
<evidence type="ECO:0000313" key="2">
    <source>
        <dbReference type="EMBL" id="RVX00383.1"/>
    </source>
</evidence>
<evidence type="ECO:0000259" key="1">
    <source>
        <dbReference type="Pfam" id="PF05089"/>
    </source>
</evidence>
<dbReference type="Proteomes" id="UP000288805">
    <property type="component" value="Unassembled WGS sequence"/>
</dbReference>
<comment type="caution">
    <text evidence="2">The sequence shown here is derived from an EMBL/GenBank/DDBJ whole genome shotgun (WGS) entry which is preliminary data.</text>
</comment>
<proteinExistence type="predicted"/>
<organism evidence="2 3">
    <name type="scientific">Vitis vinifera</name>
    <name type="common">Grape</name>
    <dbReference type="NCBI Taxonomy" id="29760"/>
    <lineage>
        <taxon>Eukaryota</taxon>
        <taxon>Viridiplantae</taxon>
        <taxon>Streptophyta</taxon>
        <taxon>Embryophyta</taxon>
        <taxon>Tracheophyta</taxon>
        <taxon>Spermatophyta</taxon>
        <taxon>Magnoliopsida</taxon>
        <taxon>eudicotyledons</taxon>
        <taxon>Gunneridae</taxon>
        <taxon>Pentapetalae</taxon>
        <taxon>rosids</taxon>
        <taxon>Vitales</taxon>
        <taxon>Vitaceae</taxon>
        <taxon>Viteae</taxon>
        <taxon>Vitis</taxon>
    </lineage>
</organism>
<dbReference type="PANTHER" id="PTHR12872">
    <property type="entry name" value="ALPHA-N-ACETYLGLUCOSAMINIDASE"/>
    <property type="match status" value="1"/>
</dbReference>
<dbReference type="PANTHER" id="PTHR12872:SF1">
    <property type="entry name" value="ALPHA-N-ACETYLGLUCOSAMINIDASE"/>
    <property type="match status" value="1"/>
</dbReference>
<dbReference type="AlphaFoldDB" id="A0A438IUF7"/>
<dbReference type="InterPro" id="IPR024733">
    <property type="entry name" value="NAGLU_tim-barrel"/>
</dbReference>
<evidence type="ECO:0000313" key="3">
    <source>
        <dbReference type="Proteomes" id="UP000288805"/>
    </source>
</evidence>
<reference evidence="2 3" key="1">
    <citation type="journal article" date="2018" name="PLoS Genet.">
        <title>Population sequencing reveals clonal diversity and ancestral inbreeding in the grapevine cultivar Chardonnay.</title>
        <authorList>
            <person name="Roach M.J."/>
            <person name="Johnson D.L."/>
            <person name="Bohlmann J."/>
            <person name="van Vuuren H.J."/>
            <person name="Jones S.J."/>
            <person name="Pretorius I.S."/>
            <person name="Schmidt S.A."/>
            <person name="Borneman A.R."/>
        </authorList>
    </citation>
    <scope>NUCLEOTIDE SEQUENCE [LARGE SCALE GENOMIC DNA]</scope>
    <source>
        <strain evidence="3">cv. Chardonnay</strain>
        <tissue evidence="2">Leaf</tissue>
    </source>
</reference>
<dbReference type="Gene3D" id="3.20.20.80">
    <property type="entry name" value="Glycosidases"/>
    <property type="match status" value="1"/>
</dbReference>
<dbReference type="EMBL" id="QGNW01000082">
    <property type="protein sequence ID" value="RVX00383.1"/>
    <property type="molecule type" value="Genomic_DNA"/>
</dbReference>
<gene>
    <name evidence="2" type="primary">NAGLU_1</name>
    <name evidence="2" type="ORF">CK203_024507</name>
</gene>
<dbReference type="Pfam" id="PF05089">
    <property type="entry name" value="NAGLU"/>
    <property type="match status" value="1"/>
</dbReference>
<sequence length="97" mass="11548">MYWCRKRDSYVWWDWERWEKEIDWMALQGVNCLWHLMGKKPFGKKFSCMFQPIDGVHIFSKACLWGHGDFNISKKDLNGFFGGPAFLAWARMGNLHG</sequence>
<dbReference type="InterPro" id="IPR007781">
    <property type="entry name" value="NAGLU"/>
</dbReference>